<comment type="similarity">
    <text evidence="2 6">Belongs to the acyl-CoA dehydrogenase family.</text>
</comment>
<dbReference type="InterPro" id="IPR037069">
    <property type="entry name" value="AcylCoA_DH/ox_N_sf"/>
</dbReference>
<evidence type="ECO:0000259" key="8">
    <source>
        <dbReference type="Pfam" id="PF02770"/>
    </source>
</evidence>
<feature type="domain" description="Acyl-CoA oxidase/dehydrogenase middle" evidence="8">
    <location>
        <begin position="126"/>
        <end position="222"/>
    </location>
</feature>
<dbReference type="InterPro" id="IPR006091">
    <property type="entry name" value="Acyl-CoA_Oxase/DH_mid-dom"/>
</dbReference>
<dbReference type="EMBL" id="LUCV01000004">
    <property type="protein sequence ID" value="OAI94778.1"/>
    <property type="molecule type" value="Genomic_DNA"/>
</dbReference>
<proteinExistence type="inferred from homology"/>
<dbReference type="Gene3D" id="1.10.540.10">
    <property type="entry name" value="Acyl-CoA dehydrogenase/oxidase, N-terminal domain"/>
    <property type="match status" value="1"/>
</dbReference>
<dbReference type="AlphaFoldDB" id="A0A177SUZ2"/>
<evidence type="ECO:0000256" key="2">
    <source>
        <dbReference type="ARBA" id="ARBA00009347"/>
    </source>
</evidence>
<dbReference type="Proteomes" id="UP000077752">
    <property type="component" value="Unassembled WGS sequence"/>
</dbReference>
<organism evidence="10 11">
    <name type="scientific">Pseudomonas putida</name>
    <name type="common">Arthrobacter siderocapsulatus</name>
    <dbReference type="NCBI Taxonomy" id="303"/>
    <lineage>
        <taxon>Bacteria</taxon>
        <taxon>Pseudomonadati</taxon>
        <taxon>Pseudomonadota</taxon>
        <taxon>Gammaproteobacteria</taxon>
        <taxon>Pseudomonadales</taxon>
        <taxon>Pseudomonadaceae</taxon>
        <taxon>Pseudomonas</taxon>
    </lineage>
</organism>
<gene>
    <name evidence="10" type="ORF">AYO28_07040</name>
</gene>
<evidence type="ECO:0000256" key="3">
    <source>
        <dbReference type="ARBA" id="ARBA00022630"/>
    </source>
</evidence>
<evidence type="ECO:0000256" key="5">
    <source>
        <dbReference type="ARBA" id="ARBA00023002"/>
    </source>
</evidence>
<dbReference type="Pfam" id="PF00441">
    <property type="entry name" value="Acyl-CoA_dh_1"/>
    <property type="match status" value="1"/>
</dbReference>
<dbReference type="GO" id="GO:0016627">
    <property type="term" value="F:oxidoreductase activity, acting on the CH-CH group of donors"/>
    <property type="evidence" value="ECO:0007669"/>
    <property type="project" value="InterPro"/>
</dbReference>
<evidence type="ECO:0000313" key="11">
    <source>
        <dbReference type="Proteomes" id="UP000077752"/>
    </source>
</evidence>
<evidence type="ECO:0000313" key="10">
    <source>
        <dbReference type="EMBL" id="OAI94778.1"/>
    </source>
</evidence>
<keyword evidence="3 6" id="KW-0285">Flavoprotein</keyword>
<protein>
    <submittedName>
        <fullName evidence="10">Acyl-CoA dehydrogenase</fullName>
    </submittedName>
</protein>
<comment type="cofactor">
    <cofactor evidence="1 6">
        <name>FAD</name>
        <dbReference type="ChEBI" id="CHEBI:57692"/>
    </cofactor>
</comment>
<keyword evidence="5 6" id="KW-0560">Oxidoreductase</keyword>
<accession>A0A177SUZ2</accession>
<feature type="domain" description="Acyl-CoA dehydrogenase/oxidase C-terminal" evidence="7">
    <location>
        <begin position="234"/>
        <end position="402"/>
    </location>
</feature>
<evidence type="ECO:0000256" key="6">
    <source>
        <dbReference type="RuleBase" id="RU362125"/>
    </source>
</evidence>
<name>A0A177SUZ2_PSEPU</name>
<dbReference type="InterPro" id="IPR052161">
    <property type="entry name" value="Mycobact_Acyl-CoA_DH"/>
</dbReference>
<reference evidence="10 11" key="1">
    <citation type="submission" date="2016-03" db="EMBL/GenBank/DDBJ databases">
        <title>Draft Genome Assembly of Pseudomonas putida strain CBF10-2.</title>
        <authorList>
            <person name="Iyer R.S."/>
            <person name="Damania A."/>
        </authorList>
    </citation>
    <scope>NUCLEOTIDE SEQUENCE [LARGE SCALE GENOMIC DNA]</scope>
    <source>
        <strain evidence="10 11">CBF10-2</strain>
    </source>
</reference>
<sequence>MHFEFSPEDEAFRQEVRQFFQESVSREVAHYGFEGAHPVPRDVLRTWQKTLHARGWGAPHWPQEFGGTGWSAIRKHIFLEELVNADGLDYGWQGTHMMAPVVIAFGNQWQQETFLPPLLAGDVFWCQGFSEPNSGSDLASLKTRAELDEAGTHYIVNGQKIWTSDAKIADWGFFLVRTDATVKPQRGISFLLIDMKTPGITVRPIVSIDGGDGLAEVFLENVRVPKENLVGEPGMGWTYAKYLLEKERTSSAFIYFNKRELEKAKAIARHETVDGVPLLETPAFARRVGEIETDILALEWSVLRVLAQESFRDNLDAVVSTLKVRGSELQQRVTELQVDALGPRALRFFDHGPGRLGHEHVSSEWDDLWPAYVPGRSNMYFFQRAATIYGGAREVQKNIIAKLAFGL</sequence>
<dbReference type="InterPro" id="IPR009075">
    <property type="entry name" value="AcylCo_DH/oxidase_C"/>
</dbReference>
<dbReference type="SUPFAM" id="SSF47203">
    <property type="entry name" value="Acyl-CoA dehydrogenase C-terminal domain-like"/>
    <property type="match status" value="1"/>
</dbReference>
<dbReference type="FunFam" id="2.40.110.10:FF:000011">
    <property type="entry name" value="Acyl-CoA dehydrogenase FadE34"/>
    <property type="match status" value="1"/>
</dbReference>
<dbReference type="InterPro" id="IPR036250">
    <property type="entry name" value="AcylCo_DH-like_C"/>
</dbReference>
<feature type="domain" description="Acyl-CoA dehydrogenase/oxidase N-terminal" evidence="9">
    <location>
        <begin position="6"/>
        <end position="122"/>
    </location>
</feature>
<evidence type="ECO:0000256" key="1">
    <source>
        <dbReference type="ARBA" id="ARBA00001974"/>
    </source>
</evidence>
<dbReference type="PANTHER" id="PTHR43292:SF3">
    <property type="entry name" value="ACYL-COA DEHYDROGENASE FADE29"/>
    <property type="match status" value="1"/>
</dbReference>
<dbReference type="Pfam" id="PF02771">
    <property type="entry name" value="Acyl-CoA_dh_N"/>
    <property type="match status" value="1"/>
</dbReference>
<comment type="caution">
    <text evidence="10">The sequence shown here is derived from an EMBL/GenBank/DDBJ whole genome shotgun (WGS) entry which is preliminary data.</text>
</comment>
<dbReference type="Gene3D" id="1.20.140.10">
    <property type="entry name" value="Butyryl-CoA Dehydrogenase, subunit A, domain 3"/>
    <property type="match status" value="1"/>
</dbReference>
<dbReference type="Pfam" id="PF02770">
    <property type="entry name" value="Acyl-CoA_dh_M"/>
    <property type="match status" value="1"/>
</dbReference>
<dbReference type="SUPFAM" id="SSF56645">
    <property type="entry name" value="Acyl-CoA dehydrogenase NM domain-like"/>
    <property type="match status" value="1"/>
</dbReference>
<dbReference type="PANTHER" id="PTHR43292">
    <property type="entry name" value="ACYL-COA DEHYDROGENASE"/>
    <property type="match status" value="1"/>
</dbReference>
<evidence type="ECO:0000259" key="7">
    <source>
        <dbReference type="Pfam" id="PF00441"/>
    </source>
</evidence>
<evidence type="ECO:0000256" key="4">
    <source>
        <dbReference type="ARBA" id="ARBA00022827"/>
    </source>
</evidence>
<dbReference type="InterPro" id="IPR013786">
    <property type="entry name" value="AcylCoA_DH/ox_N"/>
</dbReference>
<dbReference type="Gene3D" id="2.40.110.10">
    <property type="entry name" value="Butyryl-CoA Dehydrogenase, subunit A, domain 2"/>
    <property type="match status" value="1"/>
</dbReference>
<keyword evidence="4 6" id="KW-0274">FAD</keyword>
<dbReference type="InterPro" id="IPR046373">
    <property type="entry name" value="Acyl-CoA_Oxase/DH_mid-dom_sf"/>
</dbReference>
<dbReference type="GO" id="GO:0050660">
    <property type="term" value="F:flavin adenine dinucleotide binding"/>
    <property type="evidence" value="ECO:0007669"/>
    <property type="project" value="InterPro"/>
</dbReference>
<dbReference type="GO" id="GO:0005886">
    <property type="term" value="C:plasma membrane"/>
    <property type="evidence" value="ECO:0007669"/>
    <property type="project" value="TreeGrafter"/>
</dbReference>
<dbReference type="RefSeq" id="WP_064301350.1">
    <property type="nucleotide sequence ID" value="NZ_LUCV01000004.1"/>
</dbReference>
<dbReference type="InterPro" id="IPR009100">
    <property type="entry name" value="AcylCoA_DH/oxidase_NM_dom_sf"/>
</dbReference>
<evidence type="ECO:0000259" key="9">
    <source>
        <dbReference type="Pfam" id="PF02771"/>
    </source>
</evidence>